<evidence type="ECO:0000256" key="4">
    <source>
        <dbReference type="ARBA" id="ARBA00023163"/>
    </source>
</evidence>
<dbReference type="InterPro" id="IPR007630">
    <property type="entry name" value="RNA_pol_sigma70_r4"/>
</dbReference>
<dbReference type="Proteomes" id="UP000052008">
    <property type="component" value="Unassembled WGS sequence"/>
</dbReference>
<keyword evidence="2" id="KW-0731">Sigma factor</keyword>
<evidence type="ECO:0000256" key="2">
    <source>
        <dbReference type="ARBA" id="ARBA00023082"/>
    </source>
</evidence>
<dbReference type="InterPro" id="IPR000943">
    <property type="entry name" value="RNA_pol_sigma70"/>
</dbReference>
<dbReference type="GO" id="GO:0003677">
    <property type="term" value="F:DNA binding"/>
    <property type="evidence" value="ECO:0007669"/>
    <property type="project" value="UniProtKB-KW"/>
</dbReference>
<dbReference type="InterPro" id="IPR036388">
    <property type="entry name" value="WH-like_DNA-bd_sf"/>
</dbReference>
<comment type="caution">
    <text evidence="9">The sequence shown here is derived from an EMBL/GenBank/DDBJ whole genome shotgun (WGS) entry which is preliminary data.</text>
</comment>
<dbReference type="Gene3D" id="1.10.10.10">
    <property type="entry name" value="Winged helix-like DNA-binding domain superfamily/Winged helix DNA-binding domain"/>
    <property type="match status" value="2"/>
</dbReference>
<dbReference type="GO" id="GO:0016987">
    <property type="term" value="F:sigma factor activity"/>
    <property type="evidence" value="ECO:0007669"/>
    <property type="project" value="UniProtKB-KW"/>
</dbReference>
<keyword evidence="1" id="KW-0805">Transcription regulation</keyword>
<dbReference type="PANTHER" id="PTHR30603:SF47">
    <property type="entry name" value="RNA POLYMERASE SIGMA FACTOR SIGD, CHLOROPLASTIC"/>
    <property type="match status" value="1"/>
</dbReference>
<sequence length="282" mass="32148">MTDGSTAHKADQKSLAIYLKEISEVNLLSPEEEIELAARTRKGDEAALERLISANLRFVVSIAKVYQNRGLSLTDLINEGNLGLLRAARRFDERKGIRFISYAVWWIRHSILKALAEQSKIVRLPLNKTERLRRIAKAAKELGQKRGRDPTVDEIARQLKVEASEVSDAMAIAKSDISLDAPVTEEDDCLVNIIEATTYPSPEELTKRNTFRDELERALDILTPREARILILYFGLGEENPHTLEEIGAQMRLSRERVRQIKEKALKKLRHSPESVRLRIYL</sequence>
<evidence type="ECO:0000259" key="5">
    <source>
        <dbReference type="Pfam" id="PF00140"/>
    </source>
</evidence>
<evidence type="ECO:0000313" key="9">
    <source>
        <dbReference type="EMBL" id="KPJ54169.1"/>
    </source>
</evidence>
<keyword evidence="4" id="KW-0804">Transcription</keyword>
<dbReference type="EMBL" id="LIZS01000006">
    <property type="protein sequence ID" value="KPJ54169.1"/>
    <property type="molecule type" value="Genomic_DNA"/>
</dbReference>
<dbReference type="InterPro" id="IPR013324">
    <property type="entry name" value="RNA_pol_sigma_r3/r4-like"/>
</dbReference>
<dbReference type="Gene3D" id="1.10.601.10">
    <property type="entry name" value="RNA Polymerase Primary Sigma Factor"/>
    <property type="match status" value="1"/>
</dbReference>
<accession>A0A0S7WW76</accession>
<feature type="domain" description="RNA polymerase sigma-70 region 4" evidence="8">
    <location>
        <begin position="218"/>
        <end position="271"/>
    </location>
</feature>
<dbReference type="InterPro" id="IPR014284">
    <property type="entry name" value="RNA_pol_sigma-70_dom"/>
</dbReference>
<keyword evidence="3" id="KW-0238">DNA-binding</keyword>
<dbReference type="InterPro" id="IPR007624">
    <property type="entry name" value="RNA_pol_sigma70_r3"/>
</dbReference>
<dbReference type="PATRIC" id="fig|1703770.3.peg.367"/>
<name>A0A0S7WW76_UNCT6</name>
<dbReference type="STRING" id="1703770.AMJ39_01635"/>
<dbReference type="Pfam" id="PF04542">
    <property type="entry name" value="Sigma70_r2"/>
    <property type="match status" value="1"/>
</dbReference>
<evidence type="ECO:0000313" key="10">
    <source>
        <dbReference type="Proteomes" id="UP000052008"/>
    </source>
</evidence>
<dbReference type="InterPro" id="IPR007627">
    <property type="entry name" value="RNA_pol_sigma70_r2"/>
</dbReference>
<dbReference type="Pfam" id="PF04545">
    <property type="entry name" value="Sigma70_r4"/>
    <property type="match status" value="1"/>
</dbReference>
<dbReference type="PANTHER" id="PTHR30603">
    <property type="entry name" value="RNA POLYMERASE SIGMA FACTOR RPO"/>
    <property type="match status" value="1"/>
</dbReference>
<evidence type="ECO:0000259" key="6">
    <source>
        <dbReference type="Pfam" id="PF04539"/>
    </source>
</evidence>
<organism evidence="9 10">
    <name type="scientific">candidate division TA06 bacterium DG_24</name>
    <dbReference type="NCBI Taxonomy" id="1703770"/>
    <lineage>
        <taxon>Bacteria</taxon>
        <taxon>Bacteria division TA06</taxon>
    </lineage>
</organism>
<dbReference type="SUPFAM" id="SSF88659">
    <property type="entry name" value="Sigma3 and sigma4 domains of RNA polymerase sigma factors"/>
    <property type="match status" value="2"/>
</dbReference>
<gene>
    <name evidence="9" type="ORF">AMJ39_01635</name>
</gene>
<dbReference type="PIRSF" id="PIRSF000770">
    <property type="entry name" value="RNA_pol_sigma-SigE/K"/>
    <property type="match status" value="1"/>
</dbReference>
<feature type="domain" description="RNA polymerase sigma-70 region 2" evidence="7">
    <location>
        <begin position="51"/>
        <end position="119"/>
    </location>
</feature>
<dbReference type="InterPro" id="IPR009042">
    <property type="entry name" value="RNA_pol_sigma70_r1_2"/>
</dbReference>
<dbReference type="GO" id="GO:0006352">
    <property type="term" value="P:DNA-templated transcription initiation"/>
    <property type="evidence" value="ECO:0007669"/>
    <property type="project" value="InterPro"/>
</dbReference>
<evidence type="ECO:0000259" key="8">
    <source>
        <dbReference type="Pfam" id="PF04545"/>
    </source>
</evidence>
<dbReference type="InterPro" id="IPR013325">
    <property type="entry name" value="RNA_pol_sigma_r2"/>
</dbReference>
<reference evidence="9 10" key="1">
    <citation type="journal article" date="2015" name="Microbiome">
        <title>Genomic resolution of linkages in carbon, nitrogen, and sulfur cycling among widespread estuary sediment bacteria.</title>
        <authorList>
            <person name="Baker B.J."/>
            <person name="Lazar C.S."/>
            <person name="Teske A.P."/>
            <person name="Dick G.J."/>
        </authorList>
    </citation>
    <scope>NUCLEOTIDE SEQUENCE [LARGE SCALE GENOMIC DNA]</scope>
    <source>
        <strain evidence="9">DG_24</strain>
    </source>
</reference>
<dbReference type="Pfam" id="PF00140">
    <property type="entry name" value="Sigma70_r1_2"/>
    <property type="match status" value="1"/>
</dbReference>
<dbReference type="NCBIfam" id="TIGR02937">
    <property type="entry name" value="sigma70-ECF"/>
    <property type="match status" value="1"/>
</dbReference>
<dbReference type="InterPro" id="IPR050239">
    <property type="entry name" value="Sigma-70_RNA_pol_init_factors"/>
</dbReference>
<dbReference type="SUPFAM" id="SSF88946">
    <property type="entry name" value="Sigma2 domain of RNA polymerase sigma factors"/>
    <property type="match status" value="1"/>
</dbReference>
<evidence type="ECO:0000256" key="3">
    <source>
        <dbReference type="ARBA" id="ARBA00023125"/>
    </source>
</evidence>
<dbReference type="CDD" id="cd06171">
    <property type="entry name" value="Sigma70_r4"/>
    <property type="match status" value="1"/>
</dbReference>
<feature type="domain" description="RNA polymerase sigma-70 region 1.2" evidence="5">
    <location>
        <begin position="14"/>
        <end position="46"/>
    </location>
</feature>
<dbReference type="Pfam" id="PF04539">
    <property type="entry name" value="Sigma70_r3"/>
    <property type="match status" value="1"/>
</dbReference>
<dbReference type="PRINTS" id="PR00046">
    <property type="entry name" value="SIGMA70FCT"/>
</dbReference>
<dbReference type="AlphaFoldDB" id="A0A0S7WW76"/>
<proteinExistence type="predicted"/>
<feature type="domain" description="RNA polymerase sigma-70 region 3" evidence="6">
    <location>
        <begin position="130"/>
        <end position="204"/>
    </location>
</feature>
<evidence type="ECO:0000256" key="1">
    <source>
        <dbReference type="ARBA" id="ARBA00023015"/>
    </source>
</evidence>
<protein>
    <submittedName>
        <fullName evidence="9">RNA polymerase subunit sigma</fullName>
    </submittedName>
</protein>
<evidence type="ECO:0000259" key="7">
    <source>
        <dbReference type="Pfam" id="PF04542"/>
    </source>
</evidence>